<evidence type="ECO:0000256" key="6">
    <source>
        <dbReference type="ARBA" id="ARBA00023065"/>
    </source>
</evidence>
<evidence type="ECO:0000256" key="1">
    <source>
        <dbReference type="ARBA" id="ARBA00004141"/>
    </source>
</evidence>
<reference evidence="10 11" key="2">
    <citation type="journal article" date="2012" name="Stand. Genomic Sci.">
        <title>Complete Genome Sequence of Clostridium clariflavum DSM 19732.</title>
        <authorList>
            <person name="Izquierdo J.A."/>
            <person name="Goodwin L."/>
            <person name="Davenport K.W."/>
            <person name="Teshima H."/>
            <person name="Bruce D."/>
            <person name="Detter C."/>
            <person name="Tapia R."/>
            <person name="Han S."/>
            <person name="Land M."/>
            <person name="Hauser L."/>
            <person name="Jeffries C.D."/>
            <person name="Han J."/>
            <person name="Pitluck S."/>
            <person name="Nolan M."/>
            <person name="Chen A."/>
            <person name="Huntemann M."/>
            <person name="Mavromatis K."/>
            <person name="Mikhailova N."/>
            <person name="Liolios K."/>
            <person name="Woyke T."/>
            <person name="Lynd L.R."/>
        </authorList>
    </citation>
    <scope>NUCLEOTIDE SEQUENCE [LARGE SCALE GENOMIC DNA]</scope>
    <source>
        <strain evidence="11">DSM 19732 / NBRC 101661 / EBR45</strain>
    </source>
</reference>
<dbReference type="EMBL" id="CP003065">
    <property type="protein sequence ID" value="AEV66865.1"/>
    <property type="molecule type" value="Genomic_DNA"/>
</dbReference>
<dbReference type="STRING" id="720554.Clocl_0113"/>
<dbReference type="Pfam" id="PF00137">
    <property type="entry name" value="ATP-synt_C"/>
    <property type="match status" value="2"/>
</dbReference>
<dbReference type="FunFam" id="1.20.120.610:FF:000005">
    <property type="entry name" value="V-type sodium ATPase subunit K"/>
    <property type="match status" value="1"/>
</dbReference>
<dbReference type="PANTHER" id="PTHR10263">
    <property type="entry name" value="V-TYPE PROTON ATPASE PROTEOLIPID SUBUNIT"/>
    <property type="match status" value="1"/>
</dbReference>
<dbReference type="GO" id="GO:0033177">
    <property type="term" value="C:proton-transporting two-sector ATPase complex, proton-transporting domain"/>
    <property type="evidence" value="ECO:0007669"/>
    <property type="project" value="InterPro"/>
</dbReference>
<dbReference type="InterPro" id="IPR035921">
    <property type="entry name" value="F/V-ATP_Csub_sf"/>
</dbReference>
<protein>
    <submittedName>
        <fullName evidence="10">ATP synthase subunit C</fullName>
    </submittedName>
</protein>
<feature type="transmembrane region" description="Helical" evidence="8">
    <location>
        <begin position="65"/>
        <end position="87"/>
    </location>
</feature>
<evidence type="ECO:0000313" key="11">
    <source>
        <dbReference type="Proteomes" id="UP000005435"/>
    </source>
</evidence>
<dbReference type="KEGG" id="ccl:Clocl_0113"/>
<evidence type="ECO:0000313" key="10">
    <source>
        <dbReference type="EMBL" id="AEV66865.1"/>
    </source>
</evidence>
<dbReference type="Proteomes" id="UP000005435">
    <property type="component" value="Chromosome"/>
</dbReference>
<feature type="domain" description="V-ATPase proteolipid subunit C-like" evidence="9">
    <location>
        <begin position="98"/>
        <end position="157"/>
    </location>
</feature>
<dbReference type="HOGENOM" id="CLU_126047_0_0_9"/>
<keyword evidence="4 8" id="KW-0812">Transmembrane</keyword>
<dbReference type="OrthoDB" id="384481at2"/>
<dbReference type="CDD" id="cd18180">
    <property type="entry name" value="ATP-synt_Vo_Ao_c_NTPK_rpt2"/>
    <property type="match status" value="1"/>
</dbReference>
<comment type="similarity">
    <text evidence="2">Belongs to the V-ATPase proteolipid subunit family.</text>
</comment>
<evidence type="ECO:0000256" key="4">
    <source>
        <dbReference type="ARBA" id="ARBA00022692"/>
    </source>
</evidence>
<dbReference type="NCBIfam" id="NF005124">
    <property type="entry name" value="PRK06558.1"/>
    <property type="match status" value="1"/>
</dbReference>
<feature type="transmembrane region" description="Helical" evidence="8">
    <location>
        <begin position="136"/>
        <end position="158"/>
    </location>
</feature>
<evidence type="ECO:0000256" key="5">
    <source>
        <dbReference type="ARBA" id="ARBA00022989"/>
    </source>
</evidence>
<dbReference type="Gene3D" id="1.20.120.610">
    <property type="entry name" value="lithium bound rotor ring of v- atpase"/>
    <property type="match status" value="1"/>
</dbReference>
<reference evidence="11" key="1">
    <citation type="submission" date="2011-12" db="EMBL/GenBank/DDBJ databases">
        <title>Complete sequence of Clostridium clariflavum DSM 19732.</title>
        <authorList>
            <consortium name="US DOE Joint Genome Institute"/>
            <person name="Lucas S."/>
            <person name="Han J."/>
            <person name="Lapidus A."/>
            <person name="Cheng J.-F."/>
            <person name="Goodwin L."/>
            <person name="Pitluck S."/>
            <person name="Peters L."/>
            <person name="Teshima H."/>
            <person name="Detter J.C."/>
            <person name="Han C."/>
            <person name="Tapia R."/>
            <person name="Land M."/>
            <person name="Hauser L."/>
            <person name="Kyrpides N."/>
            <person name="Ivanova N."/>
            <person name="Pagani I."/>
            <person name="Kitzmiller T."/>
            <person name="Lynd L."/>
            <person name="Izquierdo J."/>
            <person name="Woyke T."/>
        </authorList>
    </citation>
    <scope>NUCLEOTIDE SEQUENCE [LARGE SCALE GENOMIC DNA]</scope>
    <source>
        <strain evidence="11">DSM 19732 / NBRC 101661 / EBR45</strain>
    </source>
</reference>
<evidence type="ECO:0000256" key="7">
    <source>
        <dbReference type="ARBA" id="ARBA00023136"/>
    </source>
</evidence>
<name>G8M058_ACECE</name>
<dbReference type="RefSeq" id="WP_014253503.1">
    <property type="nucleotide sequence ID" value="NC_016627.1"/>
</dbReference>
<evidence type="ECO:0000256" key="8">
    <source>
        <dbReference type="SAM" id="Phobius"/>
    </source>
</evidence>
<keyword evidence="3" id="KW-0813">Transport</keyword>
<dbReference type="CDD" id="cd18179">
    <property type="entry name" value="ATP-synt_Vo_Ao_c_NTPK_rpt1"/>
    <property type="match status" value="1"/>
</dbReference>
<keyword evidence="6" id="KW-0406">Ion transport</keyword>
<dbReference type="GO" id="GO:0015078">
    <property type="term" value="F:proton transmembrane transporter activity"/>
    <property type="evidence" value="ECO:0007669"/>
    <property type="project" value="InterPro"/>
</dbReference>
<sequence precursor="true">MDWIAYLFNGNFLALAGAALAVILAGIGSAKGVGLVGEAAAGLVTEDPKKFGQTLLLQALPGTQGIYGLLTAFVILNKIGIVGGNYVELTTQQGFYFLAASLPIAFVGLFSAINQGRAAAAGIGIIAKRPEELSKAIMYAAMVETYAVLALLASILMVTGIKL</sequence>
<organism evidence="10 11">
    <name type="scientific">Acetivibrio clariflavus (strain DSM 19732 / NBRC 101661 / EBR45)</name>
    <name type="common">Clostridium clariflavum</name>
    <dbReference type="NCBI Taxonomy" id="720554"/>
    <lineage>
        <taxon>Bacteria</taxon>
        <taxon>Bacillati</taxon>
        <taxon>Bacillota</taxon>
        <taxon>Clostridia</taxon>
        <taxon>Eubacteriales</taxon>
        <taxon>Oscillospiraceae</taxon>
        <taxon>Acetivibrio</taxon>
    </lineage>
</organism>
<evidence type="ECO:0000259" key="9">
    <source>
        <dbReference type="Pfam" id="PF00137"/>
    </source>
</evidence>
<accession>G8M058</accession>
<evidence type="ECO:0000256" key="2">
    <source>
        <dbReference type="ARBA" id="ARBA00007296"/>
    </source>
</evidence>
<proteinExistence type="inferred from homology"/>
<dbReference type="SUPFAM" id="SSF81333">
    <property type="entry name" value="F1F0 ATP synthase subunit C"/>
    <property type="match status" value="2"/>
</dbReference>
<keyword evidence="7 8" id="KW-0472">Membrane</keyword>
<feature type="domain" description="V-ATPase proteolipid subunit C-like" evidence="9">
    <location>
        <begin position="17"/>
        <end position="75"/>
    </location>
</feature>
<dbReference type="InterPro" id="IPR002379">
    <property type="entry name" value="ATPase_proteolipid_c-like_dom"/>
</dbReference>
<keyword evidence="5 8" id="KW-1133">Transmembrane helix</keyword>
<dbReference type="eggNOG" id="COG0636">
    <property type="taxonomic scope" value="Bacteria"/>
</dbReference>
<feature type="transmembrane region" description="Helical" evidence="8">
    <location>
        <begin position="94"/>
        <end position="113"/>
    </location>
</feature>
<evidence type="ECO:0000256" key="3">
    <source>
        <dbReference type="ARBA" id="ARBA00022448"/>
    </source>
</evidence>
<gene>
    <name evidence="10" type="ordered locus">Clocl_0113</name>
</gene>
<keyword evidence="11" id="KW-1185">Reference proteome</keyword>
<comment type="subcellular location">
    <subcellularLocation>
        <location evidence="1">Membrane</location>
        <topology evidence="1">Multi-pass membrane protein</topology>
    </subcellularLocation>
</comment>
<dbReference type="AlphaFoldDB" id="G8M058"/>